<dbReference type="InterPro" id="IPR036163">
    <property type="entry name" value="HMA_dom_sf"/>
</dbReference>
<sequence>MRKTYILEELDCAHCAGEIEAAVGKLEGVKSSTVTLLTQKLVIDVEEAKAAGITKEIKKIVKKFEPDVEVIEK</sequence>
<evidence type="ECO:0000259" key="2">
    <source>
        <dbReference type="PROSITE" id="PS50846"/>
    </source>
</evidence>
<organism evidence="3 4">
    <name type="scientific">Kineothrix alysoides</name>
    <dbReference type="NCBI Taxonomy" id="1469948"/>
    <lineage>
        <taxon>Bacteria</taxon>
        <taxon>Bacillati</taxon>
        <taxon>Bacillota</taxon>
        <taxon>Clostridia</taxon>
        <taxon>Lachnospirales</taxon>
        <taxon>Lachnospiraceae</taxon>
        <taxon>Kineothrix</taxon>
    </lineage>
</organism>
<reference evidence="3 4" key="1">
    <citation type="submission" date="2019-03" db="EMBL/GenBank/DDBJ databases">
        <title>Genomic Encyclopedia of Type Strains, Phase IV (KMG-IV): sequencing the most valuable type-strain genomes for metagenomic binning, comparative biology and taxonomic classification.</title>
        <authorList>
            <person name="Goeker M."/>
        </authorList>
    </citation>
    <scope>NUCLEOTIDE SEQUENCE [LARGE SCALE GENOMIC DNA]</scope>
    <source>
        <strain evidence="3 4">DSM 100556</strain>
    </source>
</reference>
<dbReference type="AlphaFoldDB" id="A0A4R1QSM9"/>
<keyword evidence="1" id="KW-0479">Metal-binding</keyword>
<gene>
    <name evidence="3" type="ORF">EDD76_11598</name>
</gene>
<keyword evidence="4" id="KW-1185">Reference proteome</keyword>
<name>A0A4R1QSM9_9FIRM</name>
<dbReference type="SUPFAM" id="SSF55008">
    <property type="entry name" value="HMA, heavy metal-associated domain"/>
    <property type="match status" value="1"/>
</dbReference>
<feature type="domain" description="HMA" evidence="2">
    <location>
        <begin position="1"/>
        <end position="69"/>
    </location>
</feature>
<dbReference type="STRING" id="1469948.GCA_000732725_04035"/>
<dbReference type="Proteomes" id="UP000295718">
    <property type="component" value="Unassembled WGS sequence"/>
</dbReference>
<dbReference type="Pfam" id="PF00403">
    <property type="entry name" value="HMA"/>
    <property type="match status" value="1"/>
</dbReference>
<dbReference type="EMBL" id="SLUO01000015">
    <property type="protein sequence ID" value="TCL55465.1"/>
    <property type="molecule type" value="Genomic_DNA"/>
</dbReference>
<dbReference type="OrthoDB" id="7068874at2"/>
<proteinExistence type="predicted"/>
<dbReference type="GO" id="GO:0046872">
    <property type="term" value="F:metal ion binding"/>
    <property type="evidence" value="ECO:0007669"/>
    <property type="project" value="UniProtKB-KW"/>
</dbReference>
<evidence type="ECO:0000313" key="4">
    <source>
        <dbReference type="Proteomes" id="UP000295718"/>
    </source>
</evidence>
<protein>
    <submittedName>
        <fullName evidence="3">Heavy-metal-associated domain-containing protein</fullName>
    </submittedName>
</protein>
<dbReference type="InterPro" id="IPR017969">
    <property type="entry name" value="Heavy-metal-associated_CS"/>
</dbReference>
<comment type="caution">
    <text evidence="3">The sequence shown here is derived from an EMBL/GenBank/DDBJ whole genome shotgun (WGS) entry which is preliminary data.</text>
</comment>
<dbReference type="PROSITE" id="PS01047">
    <property type="entry name" value="HMA_1"/>
    <property type="match status" value="1"/>
</dbReference>
<evidence type="ECO:0000313" key="3">
    <source>
        <dbReference type="EMBL" id="TCL55465.1"/>
    </source>
</evidence>
<dbReference type="RefSeq" id="WP_031392655.1">
    <property type="nucleotide sequence ID" value="NZ_JPNB01000003.1"/>
</dbReference>
<dbReference type="Gene3D" id="3.30.70.100">
    <property type="match status" value="1"/>
</dbReference>
<accession>A0A4R1QSM9</accession>
<dbReference type="PROSITE" id="PS50846">
    <property type="entry name" value="HMA_2"/>
    <property type="match status" value="1"/>
</dbReference>
<dbReference type="CDD" id="cd00371">
    <property type="entry name" value="HMA"/>
    <property type="match status" value="1"/>
</dbReference>
<dbReference type="InterPro" id="IPR006121">
    <property type="entry name" value="HMA_dom"/>
</dbReference>
<evidence type="ECO:0000256" key="1">
    <source>
        <dbReference type="ARBA" id="ARBA00022723"/>
    </source>
</evidence>